<feature type="region of interest" description="Disordered" evidence="1">
    <location>
        <begin position="22"/>
        <end position="69"/>
    </location>
</feature>
<organism evidence="2 3">
    <name type="scientific">Lolliginicoccus lacisalsi</name>
    <dbReference type="NCBI Taxonomy" id="2742202"/>
    <lineage>
        <taxon>Bacteria</taxon>
        <taxon>Bacillati</taxon>
        <taxon>Actinomycetota</taxon>
        <taxon>Actinomycetes</taxon>
        <taxon>Mycobacteriales</taxon>
        <taxon>Hoyosellaceae</taxon>
        <taxon>Lolliginicoccus</taxon>
    </lineage>
</organism>
<evidence type="ECO:0000313" key="3">
    <source>
        <dbReference type="Proteomes" id="UP000642993"/>
    </source>
</evidence>
<accession>A0A927JCI8</accession>
<dbReference type="InterPro" id="IPR045596">
    <property type="entry name" value="DUF6459"/>
</dbReference>
<evidence type="ECO:0000256" key="1">
    <source>
        <dbReference type="SAM" id="MobiDB-lite"/>
    </source>
</evidence>
<dbReference type="RefSeq" id="WP_192039071.1">
    <property type="nucleotide sequence ID" value="NZ_JACYWE010000004.1"/>
</dbReference>
<proteinExistence type="predicted"/>
<name>A0A927JCI8_9ACTN</name>
<gene>
    <name evidence="2" type="ORF">HT102_09000</name>
</gene>
<sequence>MATPSPRPIARTDLARIHSARIAELPRSEPSPGRHAKPCAAPRRLPGTSSRRRPNPLHRRASDPAAGHSSRAAAALFRLMIDVLDQRRDTGHLRRAATPAVIDLLAERSKQCPASMPPARILSVHVRPVTAHCIEASCTCERGQRVFAIAARFEISRHGAWHCTALDLG</sequence>
<dbReference type="Pfam" id="PF20060">
    <property type="entry name" value="DUF6459"/>
    <property type="match status" value="1"/>
</dbReference>
<keyword evidence="3" id="KW-1185">Reference proteome</keyword>
<dbReference type="Proteomes" id="UP000642993">
    <property type="component" value="Unassembled WGS sequence"/>
</dbReference>
<comment type="caution">
    <text evidence="2">The sequence shown here is derived from an EMBL/GenBank/DDBJ whole genome shotgun (WGS) entry which is preliminary data.</text>
</comment>
<feature type="compositionally biased region" description="Basic residues" evidence="1">
    <location>
        <begin position="50"/>
        <end position="59"/>
    </location>
</feature>
<evidence type="ECO:0008006" key="4">
    <source>
        <dbReference type="Google" id="ProtNLM"/>
    </source>
</evidence>
<dbReference type="EMBL" id="JACYWE010000004">
    <property type="protein sequence ID" value="MBD8506623.1"/>
    <property type="molecule type" value="Genomic_DNA"/>
</dbReference>
<protein>
    <recommendedName>
        <fullName evidence="4">Alanine, arginine and proline rich protein</fullName>
    </recommendedName>
</protein>
<reference evidence="2" key="1">
    <citation type="submission" date="2020-09" db="EMBL/GenBank/DDBJ databases">
        <title>Hoyosella lacisalsi sp. nov., a halotolerant actinobacterium isolated from soil of Lake Gudzhirganskoe.</title>
        <authorList>
            <person name="Yang Q."/>
            <person name="Guo P.Y."/>
            <person name="Liu S.W."/>
            <person name="Li F.N."/>
            <person name="Sun C.H."/>
        </authorList>
    </citation>
    <scope>NUCLEOTIDE SEQUENCE</scope>
    <source>
        <strain evidence="2">G463</strain>
    </source>
</reference>
<evidence type="ECO:0000313" key="2">
    <source>
        <dbReference type="EMBL" id="MBD8506623.1"/>
    </source>
</evidence>
<dbReference type="AlphaFoldDB" id="A0A927JCI8"/>